<dbReference type="SUPFAM" id="SSF48403">
    <property type="entry name" value="Ankyrin repeat"/>
    <property type="match status" value="2"/>
</dbReference>
<dbReference type="Gene3D" id="6.10.140.2220">
    <property type="match status" value="1"/>
</dbReference>
<dbReference type="OMA" id="MSCNQYL"/>
<keyword evidence="4" id="KW-0040">ANK repeat</keyword>
<evidence type="ECO:0000256" key="3">
    <source>
        <dbReference type="ARBA" id="ARBA00022833"/>
    </source>
</evidence>
<dbReference type="InterPro" id="IPR036770">
    <property type="entry name" value="Ankyrin_rpt-contain_sf"/>
</dbReference>
<dbReference type="Pfam" id="PF12796">
    <property type="entry name" value="Ank_2"/>
    <property type="match status" value="1"/>
</dbReference>
<dbReference type="PROSITE" id="PS50865">
    <property type="entry name" value="ZF_MYND_2"/>
    <property type="match status" value="1"/>
</dbReference>
<feature type="domain" description="MYND-type" evidence="7">
    <location>
        <begin position="695"/>
        <end position="735"/>
    </location>
</feature>
<evidence type="ECO:0000256" key="1">
    <source>
        <dbReference type="ARBA" id="ARBA00022723"/>
    </source>
</evidence>
<feature type="repeat" description="ANK" evidence="4">
    <location>
        <begin position="600"/>
        <end position="632"/>
    </location>
</feature>
<dbReference type="Ensembl" id="ENSMMOT00000001955.1">
    <property type="protein sequence ID" value="ENSMMOP00000001920.1"/>
    <property type="gene ID" value="ENSMMOG00000001616.1"/>
</dbReference>
<feature type="compositionally biased region" description="Polar residues" evidence="6">
    <location>
        <begin position="380"/>
        <end position="389"/>
    </location>
</feature>
<dbReference type="Gene3D" id="1.25.40.20">
    <property type="entry name" value="Ankyrin repeat-containing domain"/>
    <property type="match status" value="2"/>
</dbReference>
<feature type="region of interest" description="Disordered" evidence="6">
    <location>
        <begin position="343"/>
        <end position="389"/>
    </location>
</feature>
<dbReference type="Proteomes" id="UP000261620">
    <property type="component" value="Unplaced"/>
</dbReference>
<dbReference type="AlphaFoldDB" id="A0A3Q4AD71"/>
<keyword evidence="1" id="KW-0479">Metal-binding</keyword>
<keyword evidence="9" id="KW-1185">Reference proteome</keyword>
<evidence type="ECO:0000256" key="2">
    <source>
        <dbReference type="ARBA" id="ARBA00022771"/>
    </source>
</evidence>
<dbReference type="PROSITE" id="PS50088">
    <property type="entry name" value="ANK_REPEAT"/>
    <property type="match status" value="1"/>
</dbReference>
<dbReference type="InterPro" id="IPR002110">
    <property type="entry name" value="Ankyrin_rpt"/>
</dbReference>
<name>A0A3Q4AD71_MOLML</name>
<dbReference type="GO" id="GO:0008270">
    <property type="term" value="F:zinc ion binding"/>
    <property type="evidence" value="ECO:0007669"/>
    <property type="project" value="UniProtKB-KW"/>
</dbReference>
<evidence type="ECO:0000256" key="4">
    <source>
        <dbReference type="PROSITE-ProRule" id="PRU00023"/>
    </source>
</evidence>
<evidence type="ECO:0000259" key="7">
    <source>
        <dbReference type="PROSITE" id="PS50865"/>
    </source>
</evidence>
<dbReference type="SUPFAM" id="SSF82185">
    <property type="entry name" value="Histone H3 K4-specific methyltransferase SET7/9 N-terminal domain"/>
    <property type="match status" value="1"/>
</dbReference>
<dbReference type="SMART" id="SM00248">
    <property type="entry name" value="ANK"/>
    <property type="match status" value="6"/>
</dbReference>
<reference evidence="8" key="1">
    <citation type="submission" date="2025-08" db="UniProtKB">
        <authorList>
            <consortium name="Ensembl"/>
        </authorList>
    </citation>
    <scope>IDENTIFICATION</scope>
</reference>
<keyword evidence="3" id="KW-0862">Zinc</keyword>
<protein>
    <recommendedName>
        <fullName evidence="7">MYND-type domain-containing protein</fullName>
    </recommendedName>
</protein>
<dbReference type="PROSITE" id="PS01360">
    <property type="entry name" value="ZF_MYND_1"/>
    <property type="match status" value="1"/>
</dbReference>
<evidence type="ECO:0000256" key="5">
    <source>
        <dbReference type="PROSITE-ProRule" id="PRU00134"/>
    </source>
</evidence>
<dbReference type="STRING" id="94237.ENSMMOP00000001920"/>
<proteinExistence type="predicted"/>
<organism evidence="8 9">
    <name type="scientific">Mola mola</name>
    <name type="common">Ocean sunfish</name>
    <name type="synonym">Tetraodon mola</name>
    <dbReference type="NCBI Taxonomy" id="94237"/>
    <lineage>
        <taxon>Eukaryota</taxon>
        <taxon>Metazoa</taxon>
        <taxon>Chordata</taxon>
        <taxon>Craniata</taxon>
        <taxon>Vertebrata</taxon>
        <taxon>Euteleostomi</taxon>
        <taxon>Actinopterygii</taxon>
        <taxon>Neopterygii</taxon>
        <taxon>Teleostei</taxon>
        <taxon>Neoteleostei</taxon>
        <taxon>Acanthomorphata</taxon>
        <taxon>Eupercaria</taxon>
        <taxon>Tetraodontiformes</taxon>
        <taxon>Molidae</taxon>
        <taxon>Mola</taxon>
    </lineage>
</organism>
<evidence type="ECO:0000313" key="9">
    <source>
        <dbReference type="Proteomes" id="UP000261620"/>
    </source>
</evidence>
<dbReference type="PROSITE" id="PS50297">
    <property type="entry name" value="ANK_REP_REGION"/>
    <property type="match status" value="1"/>
</dbReference>
<keyword evidence="2 5" id="KW-0863">Zinc-finger</keyword>
<dbReference type="InterPro" id="IPR002893">
    <property type="entry name" value="Znf_MYND"/>
</dbReference>
<reference evidence="8" key="2">
    <citation type="submission" date="2025-09" db="UniProtKB">
        <authorList>
            <consortium name="Ensembl"/>
        </authorList>
    </citation>
    <scope>IDENTIFICATION</scope>
</reference>
<evidence type="ECO:0000256" key="6">
    <source>
        <dbReference type="SAM" id="MobiDB-lite"/>
    </source>
</evidence>
<accession>A0A3Q4AD71</accession>
<evidence type="ECO:0000313" key="8">
    <source>
        <dbReference type="Ensembl" id="ENSMMOP00000001920.1"/>
    </source>
</evidence>
<dbReference type="PANTHER" id="PTHR15897">
    <property type="entry name" value="ANKYRIN REPEAT AND MYND DOMAIN PROTEIN 1"/>
    <property type="match status" value="1"/>
</dbReference>
<dbReference type="Pfam" id="PF01753">
    <property type="entry name" value="zf-MYND"/>
    <property type="match status" value="1"/>
</dbReference>
<dbReference type="InterPro" id="IPR053064">
    <property type="entry name" value="Ankyrin-MYND_domain-protein"/>
</dbReference>
<dbReference type="PANTHER" id="PTHR15897:SF2">
    <property type="entry name" value="ANKYRIN REPEAT AND MYND DOMAIN-CONTAINING PROTEIN 1"/>
    <property type="match status" value="1"/>
</dbReference>
<sequence>HGDGTYCWPTGHKFTGKFYLNRKEGYGHHLNDNLFCSQGLYHSDQRFGPGVISYPDGRKDVGLWVAGRLLKLCAAVEPGFTLKSLPEYVTYMDPATTTDSLTKVRCHSQETDRDLESDENFILPPGIENYSTDGDHLPLPPSRRTELDRHFHGELWEQDAYLHRGYERDPLSKLLQADAVGWDVGAVLSLNRKHFGPKGPLEVTSELLIQHASKGELQAVSQILQTGLVHPDVADSKGHTALIAATVMQYYVFLYSIDSLLLDMGADIDKMNCESMCALAVCHVLYYPFQSLHATFTEPPAKPQVRLYPNPQHPSLLFSHRCIHILKITYTLSNDNELTTERLPGLQVPESPADAEHQCEEEREETEGDCMDREREGNDNEQTPKQTFDSACSVSSYDIQVTDEVMQRSAEALSRTGVPHSSDTKETVRKMAAMKIEHRVRLSTLKLLLERGADPNVCRIPMPVLFIAIMAADSDVVRKLLLCGARTDIPLPPERKGLYPLHVAAALQGPAGPRITEMLLHTIIDPDARACDQDEIYEPDKVCVWSRPLKPMSTNASPHLKEGGQTALHVACQRDNDHQNASKVVALLLSHRARADLLWSGHSPLSLAIATGNDLVMEELLKGGADPNILLGRCVGNSLCALANIHYRLGGNKAKMVNTCTQCISRSKGLTDKGILQKNIQHINSFDRKPAFKFCYGCGRSVVMKLTACSRCRNVFYCSRTCKLKAWNERHKDECIRCVWSCLRTSRWR</sequence>
<dbReference type="SUPFAM" id="SSF144232">
    <property type="entry name" value="HIT/MYND zinc finger-like"/>
    <property type="match status" value="1"/>
</dbReference>